<feature type="transmembrane region" description="Helical" evidence="1">
    <location>
        <begin position="134"/>
        <end position="151"/>
    </location>
</feature>
<protein>
    <submittedName>
        <fullName evidence="2">Uncharacterized protein</fullName>
    </submittedName>
</protein>
<feature type="transmembrane region" description="Helical" evidence="1">
    <location>
        <begin position="26"/>
        <end position="48"/>
    </location>
</feature>
<feature type="transmembrane region" description="Helical" evidence="1">
    <location>
        <begin position="705"/>
        <end position="728"/>
    </location>
</feature>
<feature type="transmembrane region" description="Helical" evidence="1">
    <location>
        <begin position="1049"/>
        <end position="1071"/>
    </location>
</feature>
<accession>A0A401KDH0</accession>
<name>A0A401KDH0_ASPAW</name>
<feature type="transmembrane region" description="Helical" evidence="1">
    <location>
        <begin position="485"/>
        <end position="505"/>
    </location>
</feature>
<keyword evidence="3" id="KW-1185">Reference proteome</keyword>
<feature type="transmembrane region" description="Helical" evidence="1">
    <location>
        <begin position="69"/>
        <end position="89"/>
    </location>
</feature>
<dbReference type="Proteomes" id="UP000286921">
    <property type="component" value="Unassembled WGS sequence"/>
</dbReference>
<dbReference type="EMBL" id="BDHI01000001">
    <property type="protein sequence ID" value="GCB17360.1"/>
    <property type="molecule type" value="Genomic_DNA"/>
</dbReference>
<dbReference type="PANTHER" id="PTHR37544:SF3">
    <property type="entry name" value="SPRAY"/>
    <property type="match status" value="1"/>
</dbReference>
<reference evidence="2 3" key="1">
    <citation type="submission" date="2016-09" db="EMBL/GenBank/DDBJ databases">
        <title>Aspergillus awamori IFM 58123T.</title>
        <authorList>
            <person name="Kusuya Y."/>
            <person name="Shimizu M."/>
            <person name="Takahashi H."/>
            <person name="Yaguchi T."/>
        </authorList>
    </citation>
    <scope>NUCLEOTIDE SEQUENCE [LARGE SCALE GENOMIC DNA]</scope>
    <source>
        <strain evidence="2 3">IFM 58123</strain>
    </source>
</reference>
<dbReference type="InterPro" id="IPR021840">
    <property type="entry name" value="DUF3433"/>
</dbReference>
<keyword evidence="1" id="KW-0472">Membrane</keyword>
<dbReference type="AlphaFoldDB" id="A0A401KDH0"/>
<gene>
    <name evidence="2" type="ORF">AAWM_00245</name>
</gene>
<keyword evidence="1" id="KW-0812">Transmembrane</keyword>
<keyword evidence="1" id="KW-1133">Transmembrane helix</keyword>
<proteinExistence type="predicted"/>
<evidence type="ECO:0000313" key="3">
    <source>
        <dbReference type="Proteomes" id="UP000286921"/>
    </source>
</evidence>
<dbReference type="Pfam" id="PF11915">
    <property type="entry name" value="DUF3433"/>
    <property type="match status" value="2"/>
</dbReference>
<feature type="transmembrane region" description="Helical" evidence="1">
    <location>
        <begin position="639"/>
        <end position="660"/>
    </location>
</feature>
<dbReference type="PANTHER" id="PTHR37544">
    <property type="entry name" value="SPRAY-RELATED"/>
    <property type="match status" value="1"/>
</dbReference>
<sequence length="1212" mass="135059">MTTELTRDAPQIRTSGWLPRTLRRQYLIPLACLMFFMLLVTEFLRQLGNNEGSLSLFTSTDQLTDTRKFAYTYVPTILSMIIAVLWSLVEYDALRLEPYFQLSRPQGAPADVLLLNYEFGHYTTAPFFAMRNRHWIAVCISILSILLQLVFPSLQSSLFNMDDATVYKNQHLQTWPTIVNLEEQGLLVDNSNQNTSSFRDHRDLSYTQPESSKYAMAPVSIPLDIQYDTKLWELTQSIYWAELSCTEIDVDDAVTIDVSSNTSSFGVGSPTRQPLIWNLNDVSTTDNCTLELSEEITIPPTNSSVQISHWQPNVSTTSITKQCASFDLIGLTVDVSLNKTSELDRQKSDYSSSDYTHQVSGFGCKIVYQTSEAGISVQVNGSLSVVDLHPNSTTEVSRASLNTTHFKGIILQEVVSTNGTSSFNKKPVRPSTLHRDIISKLETSVQGAFVPLMNRIFDVTSQSHYVQASHVTHQMAIIVGPVQSFVSEAILLFGVVVVLYLAYTYPNRPNMLRSDPASIASMCGIMADVIDASCLSHLNLDQLSTRQLRTILKNYTCRWQQASEPPRICIEPSAVPRSQRQIFQGKPDPRPHFLLIPIFALEIFLFIAVFAGIVTIFVLCARDGAFHSLTYLDSDSLAALFQFIPSALASIIRALCLSIYRYLSVLEPWSVLQAGGASAASSLLLEYGSLNPLASLFKWFSYRHFLLGLVGVACLFNTAMSILASGLFRHELGPTRVDTNMKSNYSYASIAIRQPSPIGPELDTIKSSIYSGTSVLSWTTSSYSFLPAWTDTSSEWLVGGTIRGVGADLACKQLSIADSYSEDPITNVASWKYSPFNESDTVCQIDTIQDTEASQDSLTVRFFASPTSAESSGCQKPAVVVVAYPSGSSYLQTTSDTAVALYCESLFLMQNFSVGFNSDGYIQYYAPLNGTFVRDDAIVRNGTTNLANYNLRLSSPLSFTYNGSHQETNNASSTDWFGALTASLYRILDTNTSVVTASVLESASRNVYRTIFATDLSLKRDSYFQLQDSPARISDGIIYNMSWAVVPSFASFMYVLIIVVFDGCVVASVFLTRRGRFKFPRIPRSIGSIIPWVIHGQVLNDFKGTYAWSEGYREKHFVDMDKRYKLNRQETPDGQWKYVLDEDNSRRNSGSSTIELQEIKIKTDDDPHGLIDLITSDILTASFARISTRIRLLARGLNPIYETVDLGTRKRF</sequence>
<dbReference type="STRING" id="105351.A0A401KDH0"/>
<feature type="transmembrane region" description="Helical" evidence="1">
    <location>
        <begin position="593"/>
        <end position="619"/>
    </location>
</feature>
<evidence type="ECO:0000313" key="2">
    <source>
        <dbReference type="EMBL" id="GCB17360.1"/>
    </source>
</evidence>
<evidence type="ECO:0000256" key="1">
    <source>
        <dbReference type="SAM" id="Phobius"/>
    </source>
</evidence>
<comment type="caution">
    <text evidence="2">The sequence shown here is derived from an EMBL/GenBank/DDBJ whole genome shotgun (WGS) entry which is preliminary data.</text>
</comment>
<organism evidence="2 3">
    <name type="scientific">Aspergillus awamori</name>
    <name type="common">Black koji mold</name>
    <dbReference type="NCBI Taxonomy" id="105351"/>
    <lineage>
        <taxon>Eukaryota</taxon>
        <taxon>Fungi</taxon>
        <taxon>Dikarya</taxon>
        <taxon>Ascomycota</taxon>
        <taxon>Pezizomycotina</taxon>
        <taxon>Eurotiomycetes</taxon>
        <taxon>Eurotiomycetidae</taxon>
        <taxon>Eurotiales</taxon>
        <taxon>Aspergillaceae</taxon>
        <taxon>Aspergillus</taxon>
    </lineage>
</organism>